<evidence type="ECO:0008006" key="5">
    <source>
        <dbReference type="Google" id="ProtNLM"/>
    </source>
</evidence>
<evidence type="ECO:0000256" key="2">
    <source>
        <dbReference type="SAM" id="SignalP"/>
    </source>
</evidence>
<evidence type="ECO:0000313" key="4">
    <source>
        <dbReference type="Proteomes" id="UP000239560"/>
    </source>
</evidence>
<dbReference type="AlphaFoldDB" id="A0A2T0A220"/>
<dbReference type="EMBL" id="LCTV02000010">
    <property type="protein sequence ID" value="PRQ72040.1"/>
    <property type="molecule type" value="Genomic_DNA"/>
</dbReference>
<protein>
    <recommendedName>
        <fullName evidence="5">Secreted protein</fullName>
    </recommendedName>
</protein>
<keyword evidence="2" id="KW-0732">Signal</keyword>
<comment type="caution">
    <text evidence="3">The sequence shown here is derived from an EMBL/GenBank/DDBJ whole genome shotgun (WGS) entry which is preliminary data.</text>
</comment>
<organism evidence="3 4">
    <name type="scientific">Rhodotorula toruloides</name>
    <name type="common">Yeast</name>
    <name type="synonym">Rhodosporidium toruloides</name>
    <dbReference type="NCBI Taxonomy" id="5286"/>
    <lineage>
        <taxon>Eukaryota</taxon>
        <taxon>Fungi</taxon>
        <taxon>Dikarya</taxon>
        <taxon>Basidiomycota</taxon>
        <taxon>Pucciniomycotina</taxon>
        <taxon>Microbotryomycetes</taxon>
        <taxon>Sporidiobolales</taxon>
        <taxon>Sporidiobolaceae</taxon>
        <taxon>Rhodotorula</taxon>
    </lineage>
</organism>
<evidence type="ECO:0000313" key="3">
    <source>
        <dbReference type="EMBL" id="PRQ72040.1"/>
    </source>
</evidence>
<feature type="signal peptide" evidence="2">
    <location>
        <begin position="1"/>
        <end position="21"/>
    </location>
</feature>
<evidence type="ECO:0000256" key="1">
    <source>
        <dbReference type="SAM" id="MobiDB-lite"/>
    </source>
</evidence>
<accession>A0A2T0A220</accession>
<name>A0A2T0A220_RHOTO</name>
<reference evidence="3 4" key="1">
    <citation type="journal article" date="2018" name="Elife">
        <title>Functional genomics of lipid metabolism in the oleaginous yeast Rhodosporidium toruloides.</title>
        <authorList>
            <person name="Coradetti S.T."/>
            <person name="Pinel D."/>
            <person name="Geiselman G."/>
            <person name="Ito M."/>
            <person name="Mondo S."/>
            <person name="Reilly M.C."/>
            <person name="Cheng Y.F."/>
            <person name="Bauer S."/>
            <person name="Grigoriev I."/>
            <person name="Gladden J.M."/>
            <person name="Simmons B.A."/>
            <person name="Brem R."/>
            <person name="Arkin A.P."/>
            <person name="Skerker J.M."/>
        </authorList>
    </citation>
    <scope>NUCLEOTIDE SEQUENCE [LARGE SCALE GENOMIC DNA]</scope>
    <source>
        <strain evidence="3 4">NBRC 0880</strain>
    </source>
</reference>
<feature type="region of interest" description="Disordered" evidence="1">
    <location>
        <begin position="24"/>
        <end position="44"/>
    </location>
</feature>
<proteinExistence type="predicted"/>
<gene>
    <name evidence="3" type="ORF">AAT19DRAFT_9379</name>
</gene>
<sequence>MMRFSAACLRFLLALLDASLGNRGRKRRIQSPPPRKATTSPRARSWEWGAEASVSKGELRSAGCAASVGVC</sequence>
<dbReference type="Proteomes" id="UP000239560">
    <property type="component" value="Unassembled WGS sequence"/>
</dbReference>
<feature type="chain" id="PRO_5015580348" description="Secreted protein" evidence="2">
    <location>
        <begin position="22"/>
        <end position="71"/>
    </location>
</feature>